<keyword evidence="2" id="KW-0274">FAD</keyword>
<dbReference type="InterPro" id="IPR036188">
    <property type="entry name" value="FAD/NAD-bd_sf"/>
</dbReference>
<gene>
    <name evidence="3" type="ordered locus">Astex_3306</name>
</gene>
<feature type="active site" evidence="1">
    <location>
        <position position="87"/>
    </location>
</feature>
<dbReference type="KEGG" id="aex:Astex_3306"/>
<dbReference type="InterPro" id="IPR050816">
    <property type="entry name" value="Flavin-dep_Halogenase_NPB"/>
</dbReference>
<dbReference type="EMBL" id="CP002396">
    <property type="protein sequence ID" value="ADU14940.1"/>
    <property type="molecule type" value="Genomic_DNA"/>
</dbReference>
<dbReference type="STRING" id="573065.Astex_3306"/>
<evidence type="ECO:0000256" key="2">
    <source>
        <dbReference type="PIRSR" id="PIRSR011396-2"/>
    </source>
</evidence>
<dbReference type="GO" id="GO:0000166">
    <property type="term" value="F:nucleotide binding"/>
    <property type="evidence" value="ECO:0007669"/>
    <property type="project" value="UniProtKB-KW"/>
</dbReference>
<dbReference type="Proteomes" id="UP000001492">
    <property type="component" value="Chromosome 2"/>
</dbReference>
<sequence length="510" mass="57677">MPNPEETKQDLRIRKIVIVGGGTAGWMAAAGMSKLMPSREVAIRVIESDAIGTVGVGEATIPHIHYFNRLLGLDENEFIRKTNATFKLGIEFVNWGGLGQSYIHPFGAYGANMDGIHFHHFWLRYAKMGKAPSLDAYNLMVCAAKAHRFQRPDPTRLNAALNGISYAFHFDASLYARLMRELAEKRGVIRTEGRITRVVQDSHSGHIDSVVLESGETVEGDLFIDCSGFRGLLIAQTLEAGYDDWSHWLPCDRAVARACAKVADPIPYTRSTAKTAGWQWRIPLQSRTGNGHVYSSGYISDEAALESLNSDLDGAPLSEPNFLRFTAGVRRAPWTKNVVSIGLASGFLEPLESTSIHLIQTAIARLMANFPDKSFNQPDIDYYNARTRLEFEQVRDFIILHYKATERDDTPFWAYCRHMEIPDALRERLAIYQENARQYRHDNELFSEVSWLAVMHGQNVRPKRYHPIADMIPEEELIRRMTQLEDEVTRALALMPDHQAFIDRHCRAAV</sequence>
<dbReference type="InterPro" id="IPR033856">
    <property type="entry name" value="Trp_halogen"/>
</dbReference>
<keyword evidence="2" id="KW-0547">Nucleotide-binding</keyword>
<feature type="binding site" evidence="2">
    <location>
        <begin position="21"/>
        <end position="24"/>
    </location>
    <ligand>
        <name>FAD</name>
        <dbReference type="ChEBI" id="CHEBI:57692"/>
    </ligand>
</feature>
<dbReference type="GO" id="GO:0004497">
    <property type="term" value="F:monooxygenase activity"/>
    <property type="evidence" value="ECO:0007669"/>
    <property type="project" value="InterPro"/>
</dbReference>
<dbReference type="RefSeq" id="WP_013480757.1">
    <property type="nucleotide sequence ID" value="NC_014817.1"/>
</dbReference>
<feature type="binding site" evidence="2">
    <location>
        <position position="87"/>
    </location>
    <ligand>
        <name>7-chloro-L-tryptophan</name>
        <dbReference type="ChEBI" id="CHEBI:58713"/>
    </ligand>
</feature>
<keyword evidence="4" id="KW-1185">Reference proteome</keyword>
<accession>E8RTW9</accession>
<dbReference type="eggNOG" id="COG0446">
    <property type="taxonomic scope" value="Bacteria"/>
</dbReference>
<dbReference type="Gene3D" id="3.50.50.60">
    <property type="entry name" value="FAD/NAD(P)-binding domain"/>
    <property type="match status" value="1"/>
</dbReference>
<dbReference type="PIRSF" id="PIRSF011396">
    <property type="entry name" value="Trp_halogenase"/>
    <property type="match status" value="1"/>
</dbReference>
<feature type="binding site" evidence="2">
    <location>
        <position position="343"/>
    </location>
    <ligand>
        <name>FAD</name>
        <dbReference type="ChEBI" id="CHEBI:57692"/>
    </ligand>
</feature>
<dbReference type="Pfam" id="PF04820">
    <property type="entry name" value="Trp_halogenase"/>
    <property type="match status" value="1"/>
</dbReference>
<feature type="binding site" evidence="2">
    <location>
        <position position="356"/>
    </location>
    <ligand>
        <name>FAD</name>
        <dbReference type="ChEBI" id="CHEBI:57692"/>
    </ligand>
</feature>
<dbReference type="SUPFAM" id="SSF51905">
    <property type="entry name" value="FAD/NAD(P)-binding domain"/>
    <property type="match status" value="1"/>
</dbReference>
<dbReference type="InterPro" id="IPR006905">
    <property type="entry name" value="Flavin_halogenase"/>
</dbReference>
<dbReference type="HOGENOM" id="CLU_022247_1_0_5"/>
<feature type="binding site" evidence="2">
    <location>
        <position position="352"/>
    </location>
    <ligand>
        <name>L-tryptophan</name>
        <dbReference type="ChEBI" id="CHEBI:57912"/>
    </ligand>
</feature>
<proteinExistence type="predicted"/>
<organism evidence="3 4">
    <name type="scientific">Asticcacaulis excentricus (strain ATCC 15261 / DSM 4724 / KCTC 12464 / NCIMB 9791 / VKM B-1370 / CB 48)</name>
    <dbReference type="NCBI Taxonomy" id="573065"/>
    <lineage>
        <taxon>Bacteria</taxon>
        <taxon>Pseudomonadati</taxon>
        <taxon>Pseudomonadota</taxon>
        <taxon>Alphaproteobacteria</taxon>
        <taxon>Caulobacterales</taxon>
        <taxon>Caulobacteraceae</taxon>
        <taxon>Asticcacaulis</taxon>
    </lineage>
</organism>
<keyword evidence="2" id="KW-0285">Flavoprotein</keyword>
<dbReference type="PANTHER" id="PTHR43747:SF4">
    <property type="entry name" value="FLAVIN-DEPENDENT TRYPTOPHAN HALOGENASE"/>
    <property type="match status" value="1"/>
</dbReference>
<dbReference type="PANTHER" id="PTHR43747">
    <property type="entry name" value="FAD-BINDING PROTEIN"/>
    <property type="match status" value="1"/>
</dbReference>
<evidence type="ECO:0000313" key="4">
    <source>
        <dbReference type="Proteomes" id="UP000001492"/>
    </source>
</evidence>
<dbReference type="AlphaFoldDB" id="E8RTW9"/>
<evidence type="ECO:0000256" key="1">
    <source>
        <dbReference type="PIRSR" id="PIRSR011396-1"/>
    </source>
</evidence>
<reference evidence="4" key="1">
    <citation type="submission" date="2010-12" db="EMBL/GenBank/DDBJ databases">
        <title>Complete sequence of chromosome 2 of Asticcacaulis excentricus CB 48.</title>
        <authorList>
            <consortium name="US DOE Joint Genome Institute"/>
            <person name="Lucas S."/>
            <person name="Copeland A."/>
            <person name="Lapidus A."/>
            <person name="Cheng J.-F."/>
            <person name="Bruce D."/>
            <person name="Goodwin L."/>
            <person name="Pitluck S."/>
            <person name="Teshima H."/>
            <person name="Davenport K."/>
            <person name="Detter J.C."/>
            <person name="Han C."/>
            <person name="Tapia R."/>
            <person name="Land M."/>
            <person name="Hauser L."/>
            <person name="Jeffries C."/>
            <person name="Kyrpides N."/>
            <person name="Ivanova N."/>
            <person name="Ovchinnikova G."/>
            <person name="Brun Y.V."/>
            <person name="Woyke T."/>
        </authorList>
    </citation>
    <scope>NUCLEOTIDE SEQUENCE [LARGE SCALE GENOMIC DNA]</scope>
    <source>
        <strain evidence="4">ATCC 15261 / DSM 4724 / KCTC 12464 / NCIMB 9791 / VKM B-1370 / CB 48</strain>
    </source>
</reference>
<name>E8RTW9_ASTEC</name>
<evidence type="ECO:0000313" key="3">
    <source>
        <dbReference type="EMBL" id="ADU14940.1"/>
    </source>
</evidence>
<protein>
    <submittedName>
        <fullName evidence="3">Tryptophan halogenase</fullName>
    </submittedName>
</protein>